<keyword evidence="4" id="KW-1185">Reference proteome</keyword>
<dbReference type="PROSITE" id="PS50943">
    <property type="entry name" value="HTH_CROC1"/>
    <property type="match status" value="1"/>
</dbReference>
<dbReference type="GO" id="GO:0003677">
    <property type="term" value="F:DNA binding"/>
    <property type="evidence" value="ECO:0007669"/>
    <property type="project" value="UniProtKB-KW"/>
</dbReference>
<comment type="caution">
    <text evidence="3">The sequence shown here is derived from an EMBL/GenBank/DDBJ whole genome shotgun (WGS) entry which is preliminary data.</text>
</comment>
<keyword evidence="1" id="KW-0238">DNA-binding</keyword>
<dbReference type="AlphaFoldDB" id="A0A7Z0VIR4"/>
<evidence type="ECO:0000256" key="1">
    <source>
        <dbReference type="ARBA" id="ARBA00023125"/>
    </source>
</evidence>
<gene>
    <name evidence="3" type="primary">yddM</name>
    <name evidence="3" type="ORF">CODIS_34590</name>
</gene>
<dbReference type="InterPro" id="IPR001387">
    <property type="entry name" value="Cro/C1-type_HTH"/>
</dbReference>
<dbReference type="CDD" id="cd00093">
    <property type="entry name" value="HTH_XRE"/>
    <property type="match status" value="1"/>
</dbReference>
<organism evidence="3 4">
    <name type="scientific">Candidatus Thiodiazotropha endolucinida</name>
    <dbReference type="NCBI Taxonomy" id="1655433"/>
    <lineage>
        <taxon>Bacteria</taxon>
        <taxon>Pseudomonadati</taxon>
        <taxon>Pseudomonadota</taxon>
        <taxon>Gammaproteobacteria</taxon>
        <taxon>Chromatiales</taxon>
        <taxon>Sedimenticolaceae</taxon>
        <taxon>Candidatus Thiodiazotropha</taxon>
    </lineage>
</organism>
<dbReference type="Gene3D" id="1.10.260.40">
    <property type="entry name" value="lambda repressor-like DNA-binding domains"/>
    <property type="match status" value="1"/>
</dbReference>
<dbReference type="PANTHER" id="PTHR36924:SF1">
    <property type="entry name" value="ANTITOXIN HIGA-1"/>
    <property type="match status" value="1"/>
</dbReference>
<dbReference type="Proteomes" id="UP000094769">
    <property type="component" value="Unassembled WGS sequence"/>
</dbReference>
<proteinExistence type="predicted"/>
<feature type="domain" description="HTH cro/C1-type" evidence="2">
    <location>
        <begin position="25"/>
        <end position="71"/>
    </location>
</feature>
<dbReference type="NCBIfam" id="TIGR02607">
    <property type="entry name" value="antidote_HigA"/>
    <property type="match status" value="1"/>
</dbReference>
<evidence type="ECO:0000259" key="2">
    <source>
        <dbReference type="PROSITE" id="PS50943"/>
    </source>
</evidence>
<reference evidence="3 4" key="1">
    <citation type="submission" date="2016-06" db="EMBL/GenBank/DDBJ databases">
        <title>Genome sequence of endosymbiont of Candidatus Endolucinida thiodiazotropha.</title>
        <authorList>
            <person name="Poehlein A."/>
            <person name="Koenig S."/>
            <person name="Heiden S.E."/>
            <person name="Thuermer A."/>
            <person name="Voget S."/>
            <person name="Daniel R."/>
            <person name="Markert S."/>
            <person name="Gros O."/>
            <person name="Schweder T."/>
        </authorList>
    </citation>
    <scope>NUCLEOTIDE SEQUENCE [LARGE SCALE GENOMIC DNA]</scope>
    <source>
        <strain evidence="3 4">COS</strain>
    </source>
</reference>
<sequence>MTIRPYNPPHPGELIQRTYIDPFDGVSIASVARELGVDKSTFNRLVNCKADISPEIAVRLSAVLGRTAESWLALQDHYDLWKARKSVDTEKLHRLQYEVA</sequence>
<dbReference type="InterPro" id="IPR010982">
    <property type="entry name" value="Lambda_DNA-bd_dom_sf"/>
</dbReference>
<name>A0A7Z0VIR4_9GAMM</name>
<evidence type="ECO:0000313" key="4">
    <source>
        <dbReference type="Proteomes" id="UP000094769"/>
    </source>
</evidence>
<dbReference type="RefSeq" id="WP_069127202.1">
    <property type="nucleotide sequence ID" value="NZ_MARB01000024.1"/>
</dbReference>
<accession>A0A7Z0VIR4</accession>
<dbReference type="PANTHER" id="PTHR36924">
    <property type="entry name" value="ANTITOXIN HIGA-1"/>
    <property type="match status" value="1"/>
</dbReference>
<dbReference type="SUPFAM" id="SSF47413">
    <property type="entry name" value="lambda repressor-like DNA-binding domains"/>
    <property type="match status" value="1"/>
</dbReference>
<evidence type="ECO:0000313" key="3">
    <source>
        <dbReference type="EMBL" id="ODJ86264.1"/>
    </source>
</evidence>
<protein>
    <submittedName>
        <fullName evidence="3">Putative HTH-type transcriptional regulator YddM</fullName>
    </submittedName>
</protein>
<dbReference type="EMBL" id="MARB01000024">
    <property type="protein sequence ID" value="ODJ86264.1"/>
    <property type="molecule type" value="Genomic_DNA"/>
</dbReference>
<dbReference type="InterPro" id="IPR013430">
    <property type="entry name" value="Toxin_antidote_HigA"/>
</dbReference>